<sequence>MGPVIGDVLPLALGIAISPLPIMATTIMLLSPKARGTSVGFLIGWVAGITVMTTLFVLLAALLPSVRPHTPNVLIGAIEMLLGLLLIVLAVRTWRARPRAGESPPVPRWITAIDSLTLWRGLAVGFVYSAFRPKNLLISLAAGVVIGSARLALAPATVVMAIFVALAASTIAAPVVAFFSGAPRVTTGLEGLREWLLRNISTVTATALLFLGVVIVGMGIAEF</sequence>
<feature type="transmembrane region" description="Helical" evidence="1">
    <location>
        <begin position="12"/>
        <end position="30"/>
    </location>
</feature>
<feature type="transmembrane region" description="Helical" evidence="1">
    <location>
        <begin position="160"/>
        <end position="180"/>
    </location>
</feature>
<gene>
    <name evidence="2" type="ORF">GCM10010979_07560</name>
</gene>
<dbReference type="Pfam" id="PF11139">
    <property type="entry name" value="SfLAP"/>
    <property type="match status" value="1"/>
</dbReference>
<keyword evidence="1" id="KW-1133">Transmembrane helix</keyword>
<protein>
    <recommendedName>
        <fullName evidence="4">Sap-like sulfolipid-1-addressing protein</fullName>
    </recommendedName>
</protein>
<accession>A0A916SE28</accession>
<evidence type="ECO:0000313" key="2">
    <source>
        <dbReference type="EMBL" id="GGA95626.1"/>
    </source>
</evidence>
<reference evidence="2" key="1">
    <citation type="journal article" date="2014" name="Int. J. Syst. Evol. Microbiol.">
        <title>Complete genome sequence of Corynebacterium casei LMG S-19264T (=DSM 44701T), isolated from a smear-ripened cheese.</title>
        <authorList>
            <consortium name="US DOE Joint Genome Institute (JGI-PGF)"/>
            <person name="Walter F."/>
            <person name="Albersmeier A."/>
            <person name="Kalinowski J."/>
            <person name="Ruckert C."/>
        </authorList>
    </citation>
    <scope>NUCLEOTIDE SEQUENCE</scope>
    <source>
        <strain evidence="2">CGMCC 1.12813</strain>
    </source>
</reference>
<feature type="transmembrane region" description="Helical" evidence="1">
    <location>
        <begin position="74"/>
        <end position="94"/>
    </location>
</feature>
<organism evidence="2 3">
    <name type="scientific">Conyzicola nivalis</name>
    <dbReference type="NCBI Taxonomy" id="1477021"/>
    <lineage>
        <taxon>Bacteria</taxon>
        <taxon>Bacillati</taxon>
        <taxon>Actinomycetota</taxon>
        <taxon>Actinomycetes</taxon>
        <taxon>Micrococcales</taxon>
        <taxon>Microbacteriaceae</taxon>
        <taxon>Conyzicola</taxon>
    </lineage>
</organism>
<proteinExistence type="predicted"/>
<feature type="transmembrane region" description="Helical" evidence="1">
    <location>
        <begin position="42"/>
        <end position="62"/>
    </location>
</feature>
<name>A0A916SE28_9MICO</name>
<dbReference type="Proteomes" id="UP000606922">
    <property type="component" value="Unassembled WGS sequence"/>
</dbReference>
<evidence type="ECO:0000313" key="3">
    <source>
        <dbReference type="Proteomes" id="UP000606922"/>
    </source>
</evidence>
<dbReference type="InterPro" id="IPR021315">
    <property type="entry name" value="Gap/Sap"/>
</dbReference>
<keyword evidence="3" id="KW-1185">Reference proteome</keyword>
<keyword evidence="1" id="KW-0472">Membrane</keyword>
<comment type="caution">
    <text evidence="2">The sequence shown here is derived from an EMBL/GenBank/DDBJ whole genome shotgun (WGS) entry which is preliminary data.</text>
</comment>
<keyword evidence="1" id="KW-0812">Transmembrane</keyword>
<dbReference type="RefSeq" id="WP_188509357.1">
    <property type="nucleotide sequence ID" value="NZ_BMGB01000001.1"/>
</dbReference>
<evidence type="ECO:0000256" key="1">
    <source>
        <dbReference type="SAM" id="Phobius"/>
    </source>
</evidence>
<feature type="transmembrane region" description="Helical" evidence="1">
    <location>
        <begin position="136"/>
        <end position="153"/>
    </location>
</feature>
<feature type="transmembrane region" description="Helical" evidence="1">
    <location>
        <begin position="200"/>
        <end position="221"/>
    </location>
</feature>
<dbReference type="EMBL" id="BMGB01000001">
    <property type="protein sequence ID" value="GGA95626.1"/>
    <property type="molecule type" value="Genomic_DNA"/>
</dbReference>
<evidence type="ECO:0008006" key="4">
    <source>
        <dbReference type="Google" id="ProtNLM"/>
    </source>
</evidence>
<reference evidence="2" key="2">
    <citation type="submission" date="2020-09" db="EMBL/GenBank/DDBJ databases">
        <authorList>
            <person name="Sun Q."/>
            <person name="Zhou Y."/>
        </authorList>
    </citation>
    <scope>NUCLEOTIDE SEQUENCE</scope>
    <source>
        <strain evidence="2">CGMCC 1.12813</strain>
    </source>
</reference>
<dbReference type="AlphaFoldDB" id="A0A916SE28"/>